<evidence type="ECO:0000313" key="5">
    <source>
        <dbReference type="EMBL" id="KNH00784.1"/>
    </source>
</evidence>
<evidence type="ECO:0000256" key="2">
    <source>
        <dbReference type="ARBA" id="ARBA00022747"/>
    </source>
</evidence>
<organism evidence="5 6">
    <name type="scientific">Qipengyuania citrea LAMA 915</name>
    <dbReference type="NCBI Taxonomy" id="1306953"/>
    <lineage>
        <taxon>Bacteria</taxon>
        <taxon>Pseudomonadati</taxon>
        <taxon>Pseudomonadota</taxon>
        <taxon>Alphaproteobacteria</taxon>
        <taxon>Sphingomonadales</taxon>
        <taxon>Erythrobacteraceae</taxon>
        <taxon>Qipengyuania</taxon>
    </lineage>
</organism>
<keyword evidence="2" id="KW-0680">Restriction system</keyword>
<feature type="domain" description="Type I restriction modification DNA specificity" evidence="4">
    <location>
        <begin position="20"/>
        <end position="190"/>
    </location>
</feature>
<dbReference type="PATRIC" id="fig|1306953.7.peg.1448"/>
<dbReference type="GO" id="GO:0003677">
    <property type="term" value="F:DNA binding"/>
    <property type="evidence" value="ECO:0007669"/>
    <property type="project" value="UniProtKB-KW"/>
</dbReference>
<dbReference type="SUPFAM" id="SSF116734">
    <property type="entry name" value="DNA methylase specificity domain"/>
    <property type="match status" value="2"/>
</dbReference>
<dbReference type="CDD" id="cd17267">
    <property type="entry name" value="RMtype1_S_EcoAO83I-TRD1-CR1_like"/>
    <property type="match status" value="1"/>
</dbReference>
<dbReference type="GO" id="GO:0009035">
    <property type="term" value="F:type I site-specific deoxyribonuclease activity"/>
    <property type="evidence" value="ECO:0007669"/>
    <property type="project" value="UniProtKB-EC"/>
</dbReference>
<dbReference type="STRING" id="1306953.J121_1407"/>
<dbReference type="PANTHER" id="PTHR30408:SF13">
    <property type="entry name" value="TYPE I RESTRICTION ENZYME HINDI SPECIFICITY SUBUNIT"/>
    <property type="match status" value="1"/>
</dbReference>
<evidence type="ECO:0000313" key="6">
    <source>
        <dbReference type="Proteomes" id="UP000037446"/>
    </source>
</evidence>
<keyword evidence="5" id="KW-0378">Hydrolase</keyword>
<evidence type="ECO:0000259" key="4">
    <source>
        <dbReference type="Pfam" id="PF01420"/>
    </source>
</evidence>
<proteinExistence type="inferred from homology"/>
<dbReference type="AlphaFoldDB" id="A0A0L1KA72"/>
<accession>A0A0L1KA72</accession>
<reference evidence="5" key="1">
    <citation type="submission" date="2015-02" db="EMBL/GenBank/DDBJ databases">
        <authorList>
            <person name="Chooi Y.-H."/>
        </authorList>
    </citation>
    <scope>NUCLEOTIDE SEQUENCE [LARGE SCALE GENOMIC DNA]</scope>
    <source>
        <strain evidence="5">LAMA 915</strain>
    </source>
</reference>
<evidence type="ECO:0000256" key="1">
    <source>
        <dbReference type="ARBA" id="ARBA00010923"/>
    </source>
</evidence>
<dbReference type="EC" id="3.1.21.3" evidence="5"/>
<comment type="similarity">
    <text evidence="1">Belongs to the type-I restriction system S methylase family.</text>
</comment>
<keyword evidence="3" id="KW-0238">DNA-binding</keyword>
<dbReference type="EMBL" id="JYNE01000028">
    <property type="protein sequence ID" value="KNH00784.1"/>
    <property type="molecule type" value="Genomic_DNA"/>
</dbReference>
<dbReference type="InterPro" id="IPR000055">
    <property type="entry name" value="Restrct_endonuc_typeI_TRD"/>
</dbReference>
<name>A0A0L1KA72_9SPHN</name>
<dbReference type="Gene3D" id="3.90.220.20">
    <property type="entry name" value="DNA methylase specificity domains"/>
    <property type="match status" value="2"/>
</dbReference>
<dbReference type="RefSeq" id="WP_083437421.1">
    <property type="nucleotide sequence ID" value="NZ_JYNE01000028.1"/>
</dbReference>
<sequence>MAGDAPAELYAPAFNFGTEPVPLIELADWFNGLAFKNIDFSTDGLPVVKIAEIKNGISDSTKRTQADYDPRVRLADGDLLFCWSGQPETSIGTFIWSQGDAWLNQHIFRVVAKETVDPDFLHFLMLYLQPNFQAIAANKQTTGLGHVTKRDLGDMLVQLPDNAEQLRIVEVLQPIQERIALASNLIATLQETAKALFQSWFIDFDPVHAKAAGHDPGLPADVADLFPDQFGDDGLPEGWTWQHLEEVLTLNYGKSLPATARIPGSFPVYGSGGITGFHDEPLYRGPGIIVGRKGTVGKLYWEKGSFFAIDTVFYVTPLTELPLHFLWELLHSFNLGDMNTDAAVPGLNRTNVYRLEFGCPPSALVKTFTDFATHARLKIDHLESLAEADRCLRDTILPRLISGELRIADVANAVAAA</sequence>
<dbReference type="Proteomes" id="UP000037446">
    <property type="component" value="Unassembled WGS sequence"/>
</dbReference>
<dbReference type="InterPro" id="IPR052021">
    <property type="entry name" value="Type-I_RS_S_subunit"/>
</dbReference>
<dbReference type="GO" id="GO:0009307">
    <property type="term" value="P:DNA restriction-modification system"/>
    <property type="evidence" value="ECO:0007669"/>
    <property type="project" value="UniProtKB-KW"/>
</dbReference>
<protein>
    <submittedName>
        <fullName evidence="5">Type I restriction-modification system, specificity subunit S</fullName>
        <ecNumber evidence="5">3.1.21.3</ecNumber>
    </submittedName>
</protein>
<gene>
    <name evidence="5" type="ORF">J121_1407</name>
</gene>
<evidence type="ECO:0000256" key="3">
    <source>
        <dbReference type="ARBA" id="ARBA00023125"/>
    </source>
</evidence>
<dbReference type="PANTHER" id="PTHR30408">
    <property type="entry name" value="TYPE-1 RESTRICTION ENZYME ECOKI SPECIFICITY PROTEIN"/>
    <property type="match status" value="1"/>
</dbReference>
<comment type="caution">
    <text evidence="5">The sequence shown here is derived from an EMBL/GenBank/DDBJ whole genome shotgun (WGS) entry which is preliminary data.</text>
</comment>
<dbReference type="Pfam" id="PF01420">
    <property type="entry name" value="Methylase_S"/>
    <property type="match status" value="1"/>
</dbReference>
<dbReference type="CDD" id="cd17254">
    <property type="entry name" value="RMtype1_S_FclI-TRD1-CR1_like"/>
    <property type="match status" value="1"/>
</dbReference>
<dbReference type="InterPro" id="IPR044946">
    <property type="entry name" value="Restrct_endonuc_typeI_TRD_sf"/>
</dbReference>